<dbReference type="Proteomes" id="UP000789366">
    <property type="component" value="Unassembled WGS sequence"/>
</dbReference>
<evidence type="ECO:0000313" key="1">
    <source>
        <dbReference type="EMBL" id="CAG8499597.1"/>
    </source>
</evidence>
<comment type="caution">
    <text evidence="1">The sequence shown here is derived from an EMBL/GenBank/DDBJ whole genome shotgun (WGS) entry which is preliminary data.</text>
</comment>
<gene>
    <name evidence="1" type="ORF">SPELUC_LOCUS2949</name>
</gene>
<evidence type="ECO:0000313" key="2">
    <source>
        <dbReference type="Proteomes" id="UP000789366"/>
    </source>
</evidence>
<proteinExistence type="predicted"/>
<name>A0ACA9KXN1_9GLOM</name>
<organism evidence="1 2">
    <name type="scientific">Cetraspora pellucida</name>
    <dbReference type="NCBI Taxonomy" id="1433469"/>
    <lineage>
        <taxon>Eukaryota</taxon>
        <taxon>Fungi</taxon>
        <taxon>Fungi incertae sedis</taxon>
        <taxon>Mucoromycota</taxon>
        <taxon>Glomeromycotina</taxon>
        <taxon>Glomeromycetes</taxon>
        <taxon>Diversisporales</taxon>
        <taxon>Gigasporaceae</taxon>
        <taxon>Cetraspora</taxon>
    </lineage>
</organism>
<protein>
    <submittedName>
        <fullName evidence="1">15478_t:CDS:1</fullName>
    </submittedName>
</protein>
<sequence>DILEEFKNDQDILQEFKNVVQEFFKRKKTSRIMGGQSQKGITKIYYGERVGYIPLSATKKLQNLQGSHENKSMDVNKSAERKRKNTDSMDIKVTKKRKKTIEKSDPIKELEEELKPFFKTRSGYSLLSASEEMLQVTVEVLLRHEINNIPQLSLVIDNTKPRGEGRFGMVDFFLEDLVIELKYIKLLGLIKAMKNDYNASPRTKELEALDKVIENEDEKTLLKRQVMYWSKEDKKPMLKTIGDFLSSAEQQVKKYMGAIANGKASSDKPGIIDPRIRQEQTDYSILNGHVIMMIGFRRIISRTILASPK</sequence>
<reference evidence="1" key="1">
    <citation type="submission" date="2021-06" db="EMBL/GenBank/DDBJ databases">
        <authorList>
            <person name="Kallberg Y."/>
            <person name="Tangrot J."/>
            <person name="Rosling A."/>
        </authorList>
    </citation>
    <scope>NUCLEOTIDE SEQUENCE</scope>
    <source>
        <strain evidence="1">28 12/20/2015</strain>
    </source>
</reference>
<feature type="non-terminal residue" evidence="1">
    <location>
        <position position="1"/>
    </location>
</feature>
<dbReference type="EMBL" id="CAJVPW010002121">
    <property type="protein sequence ID" value="CAG8499597.1"/>
    <property type="molecule type" value="Genomic_DNA"/>
</dbReference>
<keyword evidence="2" id="KW-1185">Reference proteome</keyword>
<accession>A0ACA9KXN1</accession>